<dbReference type="Pfam" id="PF00892">
    <property type="entry name" value="EamA"/>
    <property type="match status" value="2"/>
</dbReference>
<feature type="domain" description="EamA" evidence="7">
    <location>
        <begin position="168"/>
        <end position="300"/>
    </location>
</feature>
<proteinExistence type="inferred from homology"/>
<name>A0A411YF69_9ACTN</name>
<evidence type="ECO:0000256" key="6">
    <source>
        <dbReference type="SAM" id="Phobius"/>
    </source>
</evidence>
<dbReference type="InterPro" id="IPR050638">
    <property type="entry name" value="AA-Vitamin_Transporters"/>
</dbReference>
<dbReference type="SUPFAM" id="SSF103481">
    <property type="entry name" value="Multidrug resistance efflux transporter EmrE"/>
    <property type="match status" value="2"/>
</dbReference>
<feature type="transmembrane region" description="Helical" evidence="6">
    <location>
        <begin position="141"/>
        <end position="159"/>
    </location>
</feature>
<reference evidence="8 9" key="1">
    <citation type="submission" date="2019-01" db="EMBL/GenBank/DDBJ databases">
        <title>Egibacter rhizosphaerae EGI 80759T.</title>
        <authorList>
            <person name="Chen D.-D."/>
            <person name="Tian Y."/>
            <person name="Jiao J.-Y."/>
            <person name="Zhang X.-T."/>
            <person name="Zhang Y.-G."/>
            <person name="Zhang Y."/>
            <person name="Xiao M."/>
            <person name="Shu W.-S."/>
            <person name="Li W.-J."/>
        </authorList>
    </citation>
    <scope>NUCLEOTIDE SEQUENCE [LARGE SCALE GENOMIC DNA]</scope>
    <source>
        <strain evidence="8 9">EGI 80759</strain>
    </source>
</reference>
<evidence type="ECO:0000256" key="5">
    <source>
        <dbReference type="ARBA" id="ARBA00023136"/>
    </source>
</evidence>
<dbReference type="PANTHER" id="PTHR32322:SF2">
    <property type="entry name" value="EAMA DOMAIN-CONTAINING PROTEIN"/>
    <property type="match status" value="1"/>
</dbReference>
<feature type="transmembrane region" description="Helical" evidence="6">
    <location>
        <begin position="110"/>
        <end position="132"/>
    </location>
</feature>
<evidence type="ECO:0000256" key="2">
    <source>
        <dbReference type="ARBA" id="ARBA00007362"/>
    </source>
</evidence>
<protein>
    <submittedName>
        <fullName evidence="8">DMT family transporter</fullName>
    </submittedName>
</protein>
<organism evidence="8 9">
    <name type="scientific">Egibacter rhizosphaerae</name>
    <dbReference type="NCBI Taxonomy" id="1670831"/>
    <lineage>
        <taxon>Bacteria</taxon>
        <taxon>Bacillati</taxon>
        <taxon>Actinomycetota</taxon>
        <taxon>Nitriliruptoria</taxon>
        <taxon>Egibacterales</taxon>
        <taxon>Egibacteraceae</taxon>
        <taxon>Egibacter</taxon>
    </lineage>
</organism>
<comment type="similarity">
    <text evidence="2">Belongs to the EamA transporter family.</text>
</comment>
<feature type="transmembrane region" description="Helical" evidence="6">
    <location>
        <begin position="27"/>
        <end position="48"/>
    </location>
</feature>
<feature type="transmembrane region" description="Helical" evidence="6">
    <location>
        <begin position="86"/>
        <end position="104"/>
    </location>
</feature>
<evidence type="ECO:0000256" key="4">
    <source>
        <dbReference type="ARBA" id="ARBA00022989"/>
    </source>
</evidence>
<feature type="domain" description="EamA" evidence="7">
    <location>
        <begin position="30"/>
        <end position="155"/>
    </location>
</feature>
<feature type="transmembrane region" description="Helical" evidence="6">
    <location>
        <begin position="258"/>
        <end position="275"/>
    </location>
</feature>
<dbReference type="EMBL" id="CP036402">
    <property type="protein sequence ID" value="QBI19762.1"/>
    <property type="molecule type" value="Genomic_DNA"/>
</dbReference>
<dbReference type="InterPro" id="IPR037185">
    <property type="entry name" value="EmrE-like"/>
</dbReference>
<evidence type="ECO:0000313" key="8">
    <source>
        <dbReference type="EMBL" id="QBI19762.1"/>
    </source>
</evidence>
<gene>
    <name evidence="8" type="ORF">ER308_09495</name>
</gene>
<feature type="transmembrane region" description="Helical" evidence="6">
    <location>
        <begin position="54"/>
        <end position="74"/>
    </location>
</feature>
<dbReference type="PANTHER" id="PTHR32322">
    <property type="entry name" value="INNER MEMBRANE TRANSPORTER"/>
    <property type="match status" value="1"/>
</dbReference>
<keyword evidence="9" id="KW-1185">Reference proteome</keyword>
<dbReference type="OrthoDB" id="5242975at2"/>
<feature type="transmembrane region" description="Helical" evidence="6">
    <location>
        <begin position="165"/>
        <end position="186"/>
    </location>
</feature>
<dbReference type="KEGG" id="erz:ER308_09495"/>
<evidence type="ECO:0000259" key="7">
    <source>
        <dbReference type="Pfam" id="PF00892"/>
    </source>
</evidence>
<dbReference type="InterPro" id="IPR000620">
    <property type="entry name" value="EamA_dom"/>
</dbReference>
<dbReference type="AlphaFoldDB" id="A0A411YF69"/>
<feature type="transmembrane region" description="Helical" evidence="6">
    <location>
        <begin position="281"/>
        <end position="299"/>
    </location>
</feature>
<dbReference type="Proteomes" id="UP000291469">
    <property type="component" value="Chromosome"/>
</dbReference>
<dbReference type="RefSeq" id="WP_131154759.1">
    <property type="nucleotide sequence ID" value="NZ_CP036402.1"/>
</dbReference>
<accession>A0A411YF69</accession>
<evidence type="ECO:0000256" key="3">
    <source>
        <dbReference type="ARBA" id="ARBA00022692"/>
    </source>
</evidence>
<feature type="transmembrane region" description="Helical" evidence="6">
    <location>
        <begin position="224"/>
        <end position="246"/>
    </location>
</feature>
<keyword evidence="5 6" id="KW-0472">Membrane</keyword>
<dbReference type="GO" id="GO:0016020">
    <property type="term" value="C:membrane"/>
    <property type="evidence" value="ECO:0007669"/>
    <property type="project" value="UniProtKB-SubCell"/>
</dbReference>
<sequence length="304" mass="31571">MSDGAPRPRLLQTSAGRLSEAFGAPEWGLLTALAFMWGSSFLFIDIGLEALRPGVVTLARVALGAAAVALVSRARRRVAREDLPRVALLGVVWIGIPLTLFPIAQQWVDSSVAGMMNAAMPIFTAVWATALLRRLPGSRQVVGLLLGFVGVLSIMWPGLGDADATALGTALLLVAVCLYGLAANLAVPLQQRYGSLPVLLHAQVAALVIVTPLGLVQLPGSEWAWGSALAMVPLGVLGTGLAFVLMTTLVGRVGGPRGSVAIYFTPIVAIVLGVALRGEPLHATALVGTALVLAGAWLASRRET</sequence>
<evidence type="ECO:0000256" key="1">
    <source>
        <dbReference type="ARBA" id="ARBA00004141"/>
    </source>
</evidence>
<comment type="subcellular location">
    <subcellularLocation>
        <location evidence="1">Membrane</location>
        <topology evidence="1">Multi-pass membrane protein</topology>
    </subcellularLocation>
</comment>
<keyword evidence="4 6" id="KW-1133">Transmembrane helix</keyword>
<feature type="transmembrane region" description="Helical" evidence="6">
    <location>
        <begin position="198"/>
        <end position="218"/>
    </location>
</feature>
<keyword evidence="3 6" id="KW-0812">Transmembrane</keyword>
<evidence type="ECO:0000313" key="9">
    <source>
        <dbReference type="Proteomes" id="UP000291469"/>
    </source>
</evidence>